<dbReference type="EMBL" id="CP002454">
    <property type="protein sequence ID" value="ADV68002.1"/>
    <property type="molecule type" value="Genomic_DNA"/>
</dbReference>
<accession>E8UAB3</accession>
<evidence type="ECO:0000256" key="1">
    <source>
        <dbReference type="SAM" id="SignalP"/>
    </source>
</evidence>
<feature type="chain" id="PRO_5003231848" description="Periplasmic heavy metal sensor" evidence="1">
    <location>
        <begin position="21"/>
        <end position="128"/>
    </location>
</feature>
<proteinExistence type="predicted"/>
<keyword evidence="1" id="KW-0732">Signal</keyword>
<dbReference type="Proteomes" id="UP000008635">
    <property type="component" value="Chromosome"/>
</dbReference>
<keyword evidence="3" id="KW-1185">Reference proteome</keyword>
<evidence type="ECO:0000313" key="2">
    <source>
        <dbReference type="EMBL" id="ADV68002.1"/>
    </source>
</evidence>
<evidence type="ECO:0000313" key="3">
    <source>
        <dbReference type="Proteomes" id="UP000008635"/>
    </source>
</evidence>
<protein>
    <recommendedName>
        <fullName evidence="4">Periplasmic heavy metal sensor</fullName>
    </recommendedName>
</protein>
<name>E8UAB3_DEIML</name>
<feature type="signal peptide" evidence="1">
    <location>
        <begin position="1"/>
        <end position="20"/>
    </location>
</feature>
<dbReference type="OrthoDB" id="72458at2"/>
<reference evidence="3" key="2">
    <citation type="submission" date="2011-01" db="EMBL/GenBank/DDBJ databases">
        <title>The complete genome of Deinococcus maricopensis DSM 21211.</title>
        <authorList>
            <consortium name="US DOE Joint Genome Institute (JGI-PGF)"/>
            <person name="Lucas S."/>
            <person name="Copeland A."/>
            <person name="Lapidus A."/>
            <person name="Goodwin L."/>
            <person name="Pitluck S."/>
            <person name="Kyrpides N."/>
            <person name="Mavromatis K."/>
            <person name="Pagani I."/>
            <person name="Ivanova N."/>
            <person name="Ovchinnikova G."/>
            <person name="Zeytun A."/>
            <person name="Detter J.C."/>
            <person name="Han C."/>
            <person name="Land M."/>
            <person name="Hauser L."/>
            <person name="Markowitz V."/>
            <person name="Cheng J.-F."/>
            <person name="Hugenholtz P."/>
            <person name="Woyke T."/>
            <person name="Wu D."/>
            <person name="Pukall R."/>
            <person name="Gehrich-Schroeter G."/>
            <person name="Brambilla E."/>
            <person name="Klenk H.-P."/>
            <person name="Eisen J.A."/>
        </authorList>
    </citation>
    <scope>NUCLEOTIDE SEQUENCE [LARGE SCALE GENOMIC DNA]</scope>
    <source>
        <strain evidence="3">DSM 21211 / LMG 22137 / NRRL B-23946 / LB-34</strain>
    </source>
</reference>
<gene>
    <name evidence="2" type="ordered locus">Deima_2364</name>
</gene>
<dbReference type="KEGG" id="dmr:Deima_2364"/>
<dbReference type="HOGENOM" id="CLU_1955974_0_0_0"/>
<organism evidence="2 3">
    <name type="scientific">Deinococcus maricopensis (strain DSM 21211 / LMG 22137 / NRRL B-23946 / LB-34)</name>
    <dbReference type="NCBI Taxonomy" id="709986"/>
    <lineage>
        <taxon>Bacteria</taxon>
        <taxon>Thermotogati</taxon>
        <taxon>Deinococcota</taxon>
        <taxon>Deinococci</taxon>
        <taxon>Deinococcales</taxon>
        <taxon>Deinococcaceae</taxon>
        <taxon>Deinococcus</taxon>
    </lineage>
</organism>
<evidence type="ECO:0008006" key="4">
    <source>
        <dbReference type="Google" id="ProtNLM"/>
    </source>
</evidence>
<reference evidence="2 3" key="1">
    <citation type="journal article" date="2011" name="Stand. Genomic Sci.">
        <title>Complete genome sequence of Deinococcus maricopensis type strain (LB-34).</title>
        <authorList>
            <person name="Pukall R."/>
            <person name="Zeytun A."/>
            <person name="Lucas S."/>
            <person name="Lapidus A."/>
            <person name="Hammon N."/>
            <person name="Deshpande S."/>
            <person name="Nolan M."/>
            <person name="Cheng J.F."/>
            <person name="Pitluck S."/>
            <person name="Liolios K."/>
            <person name="Pagani I."/>
            <person name="Mikhailova N."/>
            <person name="Ivanova N."/>
            <person name="Mavromatis K."/>
            <person name="Pati A."/>
            <person name="Tapia R."/>
            <person name="Han C."/>
            <person name="Goodwin L."/>
            <person name="Chen A."/>
            <person name="Palaniappan K."/>
            <person name="Land M."/>
            <person name="Hauser L."/>
            <person name="Chang Y.J."/>
            <person name="Jeffries C.D."/>
            <person name="Brambilla E.M."/>
            <person name="Rohde M."/>
            <person name="Goker M."/>
            <person name="Detter J.C."/>
            <person name="Woyke T."/>
            <person name="Bristow J."/>
            <person name="Eisen J.A."/>
            <person name="Markowitz V."/>
            <person name="Hugenholtz P."/>
            <person name="Kyrpides N.C."/>
            <person name="Klenk H.P."/>
        </authorList>
    </citation>
    <scope>NUCLEOTIDE SEQUENCE [LARGE SCALE GENOMIC DNA]</scope>
    <source>
        <strain evidence="3">DSM 21211 / LMG 22137 / NRRL B-23946 / LB-34</strain>
    </source>
</reference>
<dbReference type="RefSeq" id="WP_013557507.1">
    <property type="nucleotide sequence ID" value="NC_014958.1"/>
</dbReference>
<dbReference type="AlphaFoldDB" id="E8UAB3"/>
<sequence precursor="true">MPRHLLILACTLACSATAAANDPWMRSGVLERLYGTSAHLRDAADLNRQLRLTDAQDSELRRLASSERKLALRLSGARSRAEATAFRAQLMAFRTEEDRKVRAALGGKYDAFRTWVRTWWTRTVQTAR</sequence>